<name>A0A7I8LIY0_SPIIN</name>
<keyword evidence="3" id="KW-1185">Reference proteome</keyword>
<dbReference type="AlphaFoldDB" id="A0A7I8LIY0"/>
<gene>
    <name evidence="2" type="ORF">SI8410_15019903</name>
</gene>
<accession>A0A7I8LIY0</accession>
<dbReference type="OrthoDB" id="1945646at2759"/>
<dbReference type="InterPro" id="IPR056777">
    <property type="entry name" value="Ycf2_N"/>
</dbReference>
<evidence type="ECO:0000259" key="1">
    <source>
        <dbReference type="Pfam" id="PF05695"/>
    </source>
</evidence>
<evidence type="ECO:0000313" key="3">
    <source>
        <dbReference type="Proteomes" id="UP000663760"/>
    </source>
</evidence>
<protein>
    <recommendedName>
        <fullName evidence="1">Ycf2 N-terminal domain-containing protein</fullName>
    </recommendedName>
</protein>
<proteinExistence type="predicted"/>
<dbReference type="EMBL" id="LR746278">
    <property type="protein sequence ID" value="CAA7409225.1"/>
    <property type="molecule type" value="Genomic_DNA"/>
</dbReference>
<dbReference type="Proteomes" id="UP000663760">
    <property type="component" value="Chromosome 15"/>
</dbReference>
<evidence type="ECO:0000313" key="2">
    <source>
        <dbReference type="EMBL" id="CAA7409225.1"/>
    </source>
</evidence>
<organism evidence="2 3">
    <name type="scientific">Spirodela intermedia</name>
    <name type="common">Intermediate duckweed</name>
    <dbReference type="NCBI Taxonomy" id="51605"/>
    <lineage>
        <taxon>Eukaryota</taxon>
        <taxon>Viridiplantae</taxon>
        <taxon>Streptophyta</taxon>
        <taxon>Embryophyta</taxon>
        <taxon>Tracheophyta</taxon>
        <taxon>Spermatophyta</taxon>
        <taxon>Magnoliopsida</taxon>
        <taxon>Liliopsida</taxon>
        <taxon>Araceae</taxon>
        <taxon>Lemnoideae</taxon>
        <taxon>Spirodela</taxon>
    </lineage>
</organism>
<sequence>MIDSFHTRNNHRKSFDNTDSYFSMISHNRDNWLNPEAFLTYSYLTIFQKVVTKRITCTNLSIFQFDPIHLFVQLFTRSQTFLQHL</sequence>
<reference evidence="2" key="1">
    <citation type="submission" date="2020-02" db="EMBL/GenBank/DDBJ databases">
        <authorList>
            <person name="Scholz U."/>
            <person name="Mascher M."/>
            <person name="Fiebig A."/>
        </authorList>
    </citation>
    <scope>NUCLEOTIDE SEQUENCE</scope>
</reference>
<dbReference type="Pfam" id="PF05695">
    <property type="entry name" value="Ycf2"/>
    <property type="match status" value="1"/>
</dbReference>
<feature type="domain" description="Ycf2 N-terminal" evidence="1">
    <location>
        <begin position="1"/>
        <end position="56"/>
    </location>
</feature>